<keyword evidence="1" id="KW-0614">Plasmid</keyword>
<comment type="caution">
    <text evidence="1">The sequence shown here is derived from an EMBL/GenBank/DDBJ whole genome shotgun (WGS) entry which is preliminary data.</text>
</comment>
<accession>A0A8B2VEB4</accession>
<protein>
    <submittedName>
        <fullName evidence="1">Uncharacterized protein</fullName>
    </submittedName>
</protein>
<geneLocation type="plasmid" evidence="1 2">
    <name>p11_78</name>
</geneLocation>
<reference evidence="1 2" key="1">
    <citation type="submission" date="2017-02" db="EMBL/GenBank/DDBJ databases">
        <title>Prevalence of linear plasmids in Cutibacterium acnes isolates obtained from cancerous prostatic tissue.</title>
        <authorList>
            <person name="Davidsson S."/>
            <person name="Bruggemann H."/>
        </authorList>
    </citation>
    <scope>NUCLEOTIDE SEQUENCE [LARGE SCALE GENOMIC DNA]</scope>
    <source>
        <strain evidence="1 2">11-78</strain>
        <plasmid evidence="1 2">p11_78</plasmid>
    </source>
</reference>
<sequence>MTITALSLLAGAIVTVGLLVIVAAFRPAPGPDLVAALEVVSGRTSSVAENVDQTRIGRIGRSVTRTFHVSVSPAMRAALRLQGTTPEAFYGRRLICALIGAILPWLLNAVAIAVGANSPNLLIPSALCVALAGAGWMLPAARLKAAAGPTNDDSFEALLVFIDLVVLERLANETSVDALTNAANMSDSPLFVQIRQVLNRASLENVDPWNGLDRLAEDIKLPELTDVVSIARLQNEGASLVDSFRARVAELRDAYLLRLQQESTTITQRLGLWTILQAGSVMLILLGAAALTLITAG</sequence>
<gene>
    <name evidence="1" type="ORF">B1B09_12720</name>
</gene>
<evidence type="ECO:0000313" key="2">
    <source>
        <dbReference type="Proteomes" id="UP000226191"/>
    </source>
</evidence>
<name>A0A8B2VEB4_CUTAC</name>
<dbReference type="PANTHER" id="PTHR35007:SF1">
    <property type="entry name" value="PILUS ASSEMBLY PROTEIN"/>
    <property type="match status" value="1"/>
</dbReference>
<dbReference type="RefSeq" id="WP_002546272.1">
    <property type="nucleotide sequence ID" value="NZ_CM008362.1"/>
</dbReference>
<dbReference type="EMBL" id="MVCE01000015">
    <property type="protein sequence ID" value="PGF31221.1"/>
    <property type="molecule type" value="Genomic_DNA"/>
</dbReference>
<dbReference type="Proteomes" id="UP000226191">
    <property type="component" value="Plasmid p11_78"/>
</dbReference>
<dbReference type="AlphaFoldDB" id="A0A8B2VEB4"/>
<organism evidence="1 2">
    <name type="scientific">Cutibacterium acnes</name>
    <name type="common">Propionibacterium acnes</name>
    <dbReference type="NCBI Taxonomy" id="1747"/>
    <lineage>
        <taxon>Bacteria</taxon>
        <taxon>Bacillati</taxon>
        <taxon>Actinomycetota</taxon>
        <taxon>Actinomycetes</taxon>
        <taxon>Propionibacteriales</taxon>
        <taxon>Propionibacteriaceae</taxon>
        <taxon>Cutibacterium</taxon>
    </lineage>
</organism>
<proteinExistence type="predicted"/>
<evidence type="ECO:0000313" key="1">
    <source>
        <dbReference type="EMBL" id="PGF31221.1"/>
    </source>
</evidence>
<dbReference type="PANTHER" id="PTHR35007">
    <property type="entry name" value="INTEGRAL MEMBRANE PROTEIN-RELATED"/>
    <property type="match status" value="1"/>
</dbReference>